<accession>A0A226QCI3</accession>
<protein>
    <submittedName>
        <fullName evidence="1">Uncharacterized protein</fullName>
    </submittedName>
</protein>
<dbReference type="AlphaFoldDB" id="A0A226QCI3"/>
<dbReference type="RefSeq" id="WP_089113833.1">
    <property type="nucleotide sequence ID" value="NZ_CP018058.1"/>
</dbReference>
<comment type="caution">
    <text evidence="1">The sequence shown here is derived from an EMBL/GenBank/DDBJ whole genome shotgun (WGS) entry which is preliminary data.</text>
</comment>
<evidence type="ECO:0000313" key="1">
    <source>
        <dbReference type="EMBL" id="OXB89142.1"/>
    </source>
</evidence>
<sequence length="105" mass="12572">MAKLSREVLIKRFPWAAEVVPEVDEGEGYFYDLDPWDFSQEQFKLLEQMFEEIDNWFKQRDLPVDVVVYRVANVLDSIHVELFSNVSEVHTIVKKYKQFSRDLIE</sequence>
<reference evidence="1 2" key="1">
    <citation type="submission" date="2017-05" db="EMBL/GenBank/DDBJ databases">
        <title>The genome sequence of Geobacillus thermocatenulatus DSM 730.</title>
        <authorList>
            <person name="Ramaloko W.T."/>
            <person name="Koen N."/>
            <person name="Polliack S."/>
            <person name="Aliyu H."/>
            <person name="Lebre P."/>
            <person name="Mohr T."/>
            <person name="Oswald F."/>
            <person name="Zwick M."/>
            <person name="Neumann A."/>
            <person name="Syldatk C."/>
            <person name="Cowan D."/>
            <person name="De Maayer P."/>
        </authorList>
    </citation>
    <scope>NUCLEOTIDE SEQUENCE [LARGE SCALE GENOMIC DNA]</scope>
    <source>
        <strain evidence="1 2">BGSC 93A1</strain>
    </source>
</reference>
<keyword evidence="2" id="KW-1185">Reference proteome</keyword>
<gene>
    <name evidence="1" type="ORF">B9L19_03415</name>
</gene>
<dbReference type="Proteomes" id="UP000198378">
    <property type="component" value="Unassembled WGS sequence"/>
</dbReference>
<dbReference type="KEGG" id="gtm:GT3921_04550"/>
<name>A0A226QCI3_9BACL</name>
<proteinExistence type="predicted"/>
<evidence type="ECO:0000313" key="2">
    <source>
        <dbReference type="Proteomes" id="UP000198378"/>
    </source>
</evidence>
<dbReference type="EMBL" id="NEWK01000001">
    <property type="protein sequence ID" value="OXB89142.1"/>
    <property type="molecule type" value="Genomic_DNA"/>
</dbReference>
<organism evidence="1 2">
    <name type="scientific">Geobacillus thermocatenulatus</name>
    <dbReference type="NCBI Taxonomy" id="33938"/>
    <lineage>
        <taxon>Bacteria</taxon>
        <taxon>Bacillati</taxon>
        <taxon>Bacillota</taxon>
        <taxon>Bacilli</taxon>
        <taxon>Bacillales</taxon>
        <taxon>Anoxybacillaceae</taxon>
        <taxon>Geobacillus</taxon>
        <taxon>Geobacillus thermoleovorans group</taxon>
    </lineage>
</organism>